<reference evidence="1 2" key="1">
    <citation type="journal article" date="2017" name="Genome Biol.">
        <title>New reference genome sequences of hot pepper reveal the massive evolution of plant disease-resistance genes by retroduplication.</title>
        <authorList>
            <person name="Kim S."/>
            <person name="Park J."/>
            <person name="Yeom S.I."/>
            <person name="Kim Y.M."/>
            <person name="Seo E."/>
            <person name="Kim K.T."/>
            <person name="Kim M.S."/>
            <person name="Lee J.M."/>
            <person name="Cheong K."/>
            <person name="Shin H.S."/>
            <person name="Kim S.B."/>
            <person name="Han K."/>
            <person name="Lee J."/>
            <person name="Park M."/>
            <person name="Lee H.A."/>
            <person name="Lee H.Y."/>
            <person name="Lee Y."/>
            <person name="Oh S."/>
            <person name="Lee J.H."/>
            <person name="Choi E."/>
            <person name="Choi E."/>
            <person name="Lee S.E."/>
            <person name="Jeon J."/>
            <person name="Kim H."/>
            <person name="Choi G."/>
            <person name="Song H."/>
            <person name="Lee J."/>
            <person name="Lee S.C."/>
            <person name="Kwon J.K."/>
            <person name="Lee H.Y."/>
            <person name="Koo N."/>
            <person name="Hong Y."/>
            <person name="Kim R.W."/>
            <person name="Kang W.H."/>
            <person name="Huh J.H."/>
            <person name="Kang B.C."/>
            <person name="Yang T.J."/>
            <person name="Lee Y.H."/>
            <person name="Bennetzen J.L."/>
            <person name="Choi D."/>
        </authorList>
    </citation>
    <scope>NUCLEOTIDE SEQUENCE [LARGE SCALE GENOMIC DNA]</scope>
    <source>
        <strain evidence="2">cv. PBC81</strain>
    </source>
</reference>
<accession>A0A2G2WAP9</accession>
<organism evidence="1 2">
    <name type="scientific">Capsicum baccatum</name>
    <name type="common">Peruvian pepper</name>
    <dbReference type="NCBI Taxonomy" id="33114"/>
    <lineage>
        <taxon>Eukaryota</taxon>
        <taxon>Viridiplantae</taxon>
        <taxon>Streptophyta</taxon>
        <taxon>Embryophyta</taxon>
        <taxon>Tracheophyta</taxon>
        <taxon>Spermatophyta</taxon>
        <taxon>Magnoliopsida</taxon>
        <taxon>eudicotyledons</taxon>
        <taxon>Gunneridae</taxon>
        <taxon>Pentapetalae</taxon>
        <taxon>asterids</taxon>
        <taxon>lamiids</taxon>
        <taxon>Solanales</taxon>
        <taxon>Solanaceae</taxon>
        <taxon>Solanoideae</taxon>
        <taxon>Capsiceae</taxon>
        <taxon>Capsicum</taxon>
    </lineage>
</organism>
<dbReference type="Proteomes" id="UP000224567">
    <property type="component" value="Unassembled WGS sequence"/>
</dbReference>
<gene>
    <name evidence="1" type="ORF">CQW23_16356</name>
</gene>
<reference evidence="2" key="2">
    <citation type="journal article" date="2017" name="J. Anim. Genet.">
        <title>Multiple reference genome sequences of hot pepper reveal the massive evolution of plant disease resistance genes by retroduplication.</title>
        <authorList>
            <person name="Kim S."/>
            <person name="Park J."/>
            <person name="Yeom S.-I."/>
            <person name="Kim Y.-M."/>
            <person name="Seo E."/>
            <person name="Kim K.-T."/>
            <person name="Kim M.-S."/>
            <person name="Lee J.M."/>
            <person name="Cheong K."/>
            <person name="Shin H.-S."/>
            <person name="Kim S.-B."/>
            <person name="Han K."/>
            <person name="Lee J."/>
            <person name="Park M."/>
            <person name="Lee H.-A."/>
            <person name="Lee H.-Y."/>
            <person name="Lee Y."/>
            <person name="Oh S."/>
            <person name="Lee J.H."/>
            <person name="Choi E."/>
            <person name="Choi E."/>
            <person name="Lee S.E."/>
            <person name="Jeon J."/>
            <person name="Kim H."/>
            <person name="Choi G."/>
            <person name="Song H."/>
            <person name="Lee J."/>
            <person name="Lee S.-C."/>
            <person name="Kwon J.-K."/>
            <person name="Lee H.-Y."/>
            <person name="Koo N."/>
            <person name="Hong Y."/>
            <person name="Kim R.W."/>
            <person name="Kang W.-H."/>
            <person name="Huh J.H."/>
            <person name="Kang B.-C."/>
            <person name="Yang T.-J."/>
            <person name="Lee Y.-H."/>
            <person name="Bennetzen J.L."/>
            <person name="Choi D."/>
        </authorList>
    </citation>
    <scope>NUCLEOTIDE SEQUENCE [LARGE SCALE GENOMIC DNA]</scope>
    <source>
        <strain evidence="2">cv. PBC81</strain>
    </source>
</reference>
<evidence type="ECO:0000313" key="1">
    <source>
        <dbReference type="EMBL" id="PHT42331.1"/>
    </source>
</evidence>
<proteinExistence type="predicted"/>
<sequence>MWIVGSGSGEYNQWLERGKDDLGYAPRFSGCSCSHGVVGLSICHGVAGFSVMREFKHKSEPQFLGNWKYLTRFLNSRQILGWLRSHVFAMEPLHKRTNSTSSSRISTKGNFYIWMGYDSTTDGYKVLKTDVDRNDGCKVSSEILSLKNDSWNKIDEHPSGRCFYAYLAVKIIVRGRSIRHFSAELKKTAFQRGSCYEEGTLQEVKKLPFAKAICRKKFNHAVWALNTKLIDRSLCVGVTQLQESQGFEDRLIVQDNFEDTIYGENKKTERDGCVRYDGKCFPEK</sequence>
<evidence type="ECO:0000313" key="2">
    <source>
        <dbReference type="Proteomes" id="UP000224567"/>
    </source>
</evidence>
<keyword evidence="2" id="KW-1185">Reference proteome</keyword>
<comment type="caution">
    <text evidence="1">The sequence shown here is derived from an EMBL/GenBank/DDBJ whole genome shotgun (WGS) entry which is preliminary data.</text>
</comment>
<name>A0A2G2WAP9_CAPBA</name>
<protein>
    <submittedName>
        <fullName evidence="1">Uncharacterized protein</fullName>
    </submittedName>
</protein>
<dbReference type="AlphaFoldDB" id="A0A2G2WAP9"/>
<dbReference type="OrthoDB" id="591557at2759"/>
<dbReference type="EMBL" id="MLFT02000007">
    <property type="protein sequence ID" value="PHT42331.1"/>
    <property type="molecule type" value="Genomic_DNA"/>
</dbReference>